<evidence type="ECO:0000313" key="1">
    <source>
        <dbReference type="EMBL" id="KAA8521632.1"/>
    </source>
</evidence>
<reference evidence="1 2" key="1">
    <citation type="submission" date="2019-09" db="EMBL/GenBank/DDBJ databases">
        <title>A chromosome-level genome assembly of the Chinese tupelo Nyssa sinensis.</title>
        <authorList>
            <person name="Yang X."/>
            <person name="Kang M."/>
            <person name="Yang Y."/>
            <person name="Xiong H."/>
            <person name="Wang M."/>
            <person name="Zhang Z."/>
            <person name="Wang Z."/>
            <person name="Wu H."/>
            <person name="Ma T."/>
            <person name="Liu J."/>
            <person name="Xi Z."/>
        </authorList>
    </citation>
    <scope>NUCLEOTIDE SEQUENCE [LARGE SCALE GENOMIC DNA]</scope>
    <source>
        <strain evidence="1">J267</strain>
        <tissue evidence="1">Leaf</tissue>
    </source>
</reference>
<sequence>MSPHKSPTCTNRLMMVYISVIRLTEYNSIALKQWGLVADVAPSRLKTQLKCCPTSEEWTHSTIPISPDGFIRSS</sequence>
<dbReference type="EMBL" id="CM018048">
    <property type="protein sequence ID" value="KAA8521632.1"/>
    <property type="molecule type" value="Genomic_DNA"/>
</dbReference>
<evidence type="ECO:0000313" key="2">
    <source>
        <dbReference type="Proteomes" id="UP000325577"/>
    </source>
</evidence>
<dbReference type="AlphaFoldDB" id="A0A5J4ZW79"/>
<protein>
    <submittedName>
        <fullName evidence="1">Uncharacterized protein</fullName>
    </submittedName>
</protein>
<keyword evidence="2" id="KW-1185">Reference proteome</keyword>
<proteinExistence type="predicted"/>
<name>A0A5J4ZW79_9ASTE</name>
<dbReference type="Proteomes" id="UP000325577">
    <property type="component" value="Linkage Group LG5"/>
</dbReference>
<accession>A0A5J4ZW79</accession>
<organism evidence="1 2">
    <name type="scientific">Nyssa sinensis</name>
    <dbReference type="NCBI Taxonomy" id="561372"/>
    <lineage>
        <taxon>Eukaryota</taxon>
        <taxon>Viridiplantae</taxon>
        <taxon>Streptophyta</taxon>
        <taxon>Embryophyta</taxon>
        <taxon>Tracheophyta</taxon>
        <taxon>Spermatophyta</taxon>
        <taxon>Magnoliopsida</taxon>
        <taxon>eudicotyledons</taxon>
        <taxon>Gunneridae</taxon>
        <taxon>Pentapetalae</taxon>
        <taxon>asterids</taxon>
        <taxon>Cornales</taxon>
        <taxon>Nyssaceae</taxon>
        <taxon>Nyssa</taxon>
    </lineage>
</organism>
<gene>
    <name evidence="1" type="ORF">F0562_012305</name>
</gene>